<dbReference type="EMBL" id="CP106982">
    <property type="protein sequence ID" value="UYF92871.1"/>
    <property type="molecule type" value="Genomic_DNA"/>
</dbReference>
<dbReference type="PANTHER" id="PTHR23501">
    <property type="entry name" value="MAJOR FACILITATOR SUPERFAMILY"/>
    <property type="match status" value="1"/>
</dbReference>
<dbReference type="GeneID" id="83622890"/>
<dbReference type="Pfam" id="PF07690">
    <property type="entry name" value="MFS_1"/>
    <property type="match status" value="1"/>
</dbReference>
<feature type="transmembrane region" description="Helical" evidence="6">
    <location>
        <begin position="54"/>
        <end position="73"/>
    </location>
</feature>
<dbReference type="PROSITE" id="PS50850">
    <property type="entry name" value="MFS"/>
    <property type="match status" value="1"/>
</dbReference>
<reference evidence="9" key="3">
    <citation type="submission" date="2022-09" db="EMBL/GenBank/DDBJ databases">
        <title>The genome sequence of Rhodococcus aetherivorans N1.</title>
        <authorList>
            <person name="Jiang W."/>
        </authorList>
    </citation>
    <scope>NUCLEOTIDE SEQUENCE</scope>
    <source>
        <strain evidence="9">N1</strain>
    </source>
</reference>
<organism evidence="9 11">
    <name type="scientific">Rhodococcus aetherivorans</name>
    <dbReference type="NCBI Taxonomy" id="191292"/>
    <lineage>
        <taxon>Bacteria</taxon>
        <taxon>Bacillati</taxon>
        <taxon>Actinomycetota</taxon>
        <taxon>Actinomycetes</taxon>
        <taxon>Mycobacteriales</taxon>
        <taxon>Nocardiaceae</taxon>
        <taxon>Rhodococcus</taxon>
    </lineage>
</organism>
<evidence type="ECO:0000256" key="1">
    <source>
        <dbReference type="ARBA" id="ARBA00004651"/>
    </source>
</evidence>
<feature type="transmembrane region" description="Helical" evidence="6">
    <location>
        <begin position="110"/>
        <end position="130"/>
    </location>
</feature>
<feature type="transmembrane region" description="Helical" evidence="6">
    <location>
        <begin position="142"/>
        <end position="164"/>
    </location>
</feature>
<feature type="transmembrane region" description="Helical" evidence="6">
    <location>
        <begin position="368"/>
        <end position="396"/>
    </location>
</feature>
<dbReference type="Proteomes" id="UP000325466">
    <property type="component" value="Unassembled WGS sequence"/>
</dbReference>
<dbReference type="AlphaFoldDB" id="N1M5D4"/>
<dbReference type="InterPro" id="IPR036259">
    <property type="entry name" value="MFS_trans_sf"/>
</dbReference>
<reference evidence="8" key="2">
    <citation type="submission" date="2019-10" db="EMBL/GenBank/DDBJ databases">
        <title>Draft genome sequence of Rhodococcus aetherivorans JCM 14343.</title>
        <authorList>
            <person name="Inoue D."/>
            <person name="Nakazawa M."/>
            <person name="Yamamoto N."/>
            <person name="Sei K."/>
            <person name="Ike M."/>
        </authorList>
    </citation>
    <scope>NUCLEOTIDE SEQUENCE</scope>
    <source>
        <strain evidence="8">JCM 14343</strain>
    </source>
</reference>
<feature type="transmembrane region" description="Helical" evidence="6">
    <location>
        <begin position="342"/>
        <end position="362"/>
    </location>
</feature>
<feature type="transmembrane region" description="Helical" evidence="6">
    <location>
        <begin position="304"/>
        <end position="330"/>
    </location>
</feature>
<evidence type="ECO:0000259" key="7">
    <source>
        <dbReference type="PROSITE" id="PS50850"/>
    </source>
</evidence>
<dbReference type="Proteomes" id="UP001163947">
    <property type="component" value="Chromosome"/>
</dbReference>
<dbReference type="InterPro" id="IPR011701">
    <property type="entry name" value="MFS"/>
</dbReference>
<evidence type="ECO:0000256" key="2">
    <source>
        <dbReference type="ARBA" id="ARBA00022448"/>
    </source>
</evidence>
<feature type="transmembrane region" description="Helical" evidence="6">
    <location>
        <begin position="417"/>
        <end position="437"/>
    </location>
</feature>
<dbReference type="PANTHER" id="PTHR23501:SF197">
    <property type="entry name" value="COMD"/>
    <property type="match status" value="1"/>
</dbReference>
<feature type="transmembrane region" description="Helical" evidence="6">
    <location>
        <begin position="20"/>
        <end position="42"/>
    </location>
</feature>
<keyword evidence="2" id="KW-0813">Transport</keyword>
<feature type="domain" description="Major facilitator superfamily (MFS) profile" evidence="7">
    <location>
        <begin position="19"/>
        <end position="468"/>
    </location>
</feature>
<accession>N1M5D4</accession>
<feature type="transmembrane region" description="Helical" evidence="6">
    <location>
        <begin position="272"/>
        <end position="292"/>
    </location>
</feature>
<dbReference type="RefSeq" id="WP_006933931.1">
    <property type="nucleotide sequence ID" value="NZ_BAAAYP010000002.1"/>
</dbReference>
<evidence type="ECO:0000256" key="6">
    <source>
        <dbReference type="SAM" id="Phobius"/>
    </source>
</evidence>
<keyword evidence="4 6" id="KW-1133">Transmembrane helix</keyword>
<accession>A0A5M3YG05</accession>
<feature type="transmembrane region" description="Helical" evidence="6">
    <location>
        <begin position="234"/>
        <end position="252"/>
    </location>
</feature>
<evidence type="ECO:0000313" key="10">
    <source>
        <dbReference type="Proteomes" id="UP000325466"/>
    </source>
</evidence>
<dbReference type="SUPFAM" id="SSF103473">
    <property type="entry name" value="MFS general substrate transporter"/>
    <property type="match status" value="1"/>
</dbReference>
<comment type="subcellular location">
    <subcellularLocation>
        <location evidence="1">Cell membrane</location>
        <topology evidence="1">Multi-pass membrane protein</topology>
    </subcellularLocation>
</comment>
<evidence type="ECO:0000256" key="3">
    <source>
        <dbReference type="ARBA" id="ARBA00022692"/>
    </source>
</evidence>
<evidence type="ECO:0000313" key="9">
    <source>
        <dbReference type="EMBL" id="UYF92871.1"/>
    </source>
</evidence>
<feature type="transmembrane region" description="Helical" evidence="6">
    <location>
        <begin position="170"/>
        <end position="191"/>
    </location>
</feature>
<evidence type="ECO:0000313" key="8">
    <source>
        <dbReference type="EMBL" id="GES39136.1"/>
    </source>
</evidence>
<dbReference type="EMBL" id="BLAH01000110">
    <property type="protein sequence ID" value="GES39136.1"/>
    <property type="molecule type" value="Genomic_DNA"/>
</dbReference>
<dbReference type="GO" id="GO:0022857">
    <property type="term" value="F:transmembrane transporter activity"/>
    <property type="evidence" value="ECO:0007669"/>
    <property type="project" value="InterPro"/>
</dbReference>
<keyword evidence="10" id="KW-1185">Reference proteome</keyword>
<evidence type="ECO:0000313" key="11">
    <source>
        <dbReference type="Proteomes" id="UP001163947"/>
    </source>
</evidence>
<keyword evidence="3 6" id="KW-0812">Transmembrane</keyword>
<dbReference type="Gene3D" id="1.20.1250.20">
    <property type="entry name" value="MFS general substrate transporter like domains"/>
    <property type="match status" value="1"/>
</dbReference>
<feature type="transmembrane region" description="Helical" evidence="6">
    <location>
        <begin position="443"/>
        <end position="465"/>
    </location>
</feature>
<gene>
    <name evidence="9" type="ORF">OCS65_20700</name>
    <name evidence="8" type="ORF">RAJCM14343_4404</name>
</gene>
<evidence type="ECO:0000256" key="5">
    <source>
        <dbReference type="ARBA" id="ARBA00023136"/>
    </source>
</evidence>
<feature type="transmembrane region" description="Helical" evidence="6">
    <location>
        <begin position="203"/>
        <end position="222"/>
    </location>
</feature>
<keyword evidence="5 6" id="KW-0472">Membrane</keyword>
<dbReference type="GO" id="GO:0005886">
    <property type="term" value="C:plasma membrane"/>
    <property type="evidence" value="ECO:0007669"/>
    <property type="project" value="UniProtKB-SubCell"/>
</dbReference>
<dbReference type="Gene3D" id="1.20.1720.10">
    <property type="entry name" value="Multidrug resistance protein D"/>
    <property type="match status" value="1"/>
</dbReference>
<name>N1M5D4_9NOCA</name>
<proteinExistence type="predicted"/>
<sequence>MAVETPVPVTAERPAPRGLVAVLSLCGIVVALMQTLVIPLLPQLPHLLGTSVENASWAVTATLLAAAVLTPISGRLGDMFGKRRMLLVSLGAVVAGSLVCALAESLLPMIAGRALQGAATGAIPLGIAILRDELPPRRIAGAMATISATLGVGGAVGFPVAAAIAQIADWHMLFAAAAGFGLLGIAMVLKVIPESPHRNPGRFDVVGAIGLSVTLTLLLLPVTKGGTWGWSNPLTLGMFAGAAGAALVWGYYELRTARPLVNLRISARRPVLLTNLASVAVGFAIYGQMLAFPQLLMAPTETGYGFGLSMVTAGVLIAPGGIVMMALSPVSARITGSHGPRVTLASGVVVVGAGYVLVYVAYTEIWHIVVAGMIIGAGIGLAYAAMPALIMGAVPLSETAAASSLNTLMRSIGTSTSAAVVSVVLAAMTTTVGTYTVPALDGFRATFLLSIAASAVALALTAAVPRARPGGLNRR</sequence>
<evidence type="ECO:0000256" key="4">
    <source>
        <dbReference type="ARBA" id="ARBA00022989"/>
    </source>
</evidence>
<feature type="transmembrane region" description="Helical" evidence="6">
    <location>
        <begin position="85"/>
        <end position="104"/>
    </location>
</feature>
<dbReference type="InterPro" id="IPR020846">
    <property type="entry name" value="MFS_dom"/>
</dbReference>
<reference evidence="8 10" key="1">
    <citation type="journal article" date="2018" name="Biodegradation">
        <title>1,4-Dioxane degradation characteristics of Rhodococcus aetherivorans JCM 14343.</title>
        <authorList>
            <person name="Inoue D."/>
            <person name="Tsunoda T."/>
            <person name="Yamamoto N."/>
            <person name="Ike M."/>
            <person name="Sei K."/>
        </authorList>
    </citation>
    <scope>NUCLEOTIDE SEQUENCE [LARGE SCALE GENOMIC DNA]</scope>
    <source>
        <strain evidence="8 10">JCM 14343</strain>
    </source>
</reference>
<protein>
    <submittedName>
        <fullName evidence="9">MFS transporter</fullName>
    </submittedName>
    <submittedName>
        <fullName evidence="8">Membrane transport protein</fullName>
    </submittedName>
</protein>